<dbReference type="Proteomes" id="UP000027647">
    <property type="component" value="Unassembled WGS sequence"/>
</dbReference>
<keyword evidence="1" id="KW-0732">Signal</keyword>
<dbReference type="SUPFAM" id="SSF50952">
    <property type="entry name" value="Soluble quinoprotein glucose dehydrogenase"/>
    <property type="match status" value="1"/>
</dbReference>
<dbReference type="InterPro" id="IPR011041">
    <property type="entry name" value="Quinoprot_gluc/sorb_DH_b-prop"/>
</dbReference>
<name>A0A074M807_ERYLO</name>
<dbReference type="PANTHER" id="PTHR19328:SF75">
    <property type="entry name" value="ALDOSE SUGAR DEHYDROGENASE YLII"/>
    <property type="match status" value="1"/>
</dbReference>
<dbReference type="InterPro" id="IPR012938">
    <property type="entry name" value="Glc/Sorbosone_DH"/>
</dbReference>
<keyword evidence="4" id="KW-1185">Reference proteome</keyword>
<comment type="caution">
    <text evidence="3">The sequence shown here is derived from an EMBL/GenBank/DDBJ whole genome shotgun (WGS) entry which is preliminary data.</text>
</comment>
<proteinExistence type="predicted"/>
<organism evidence="3 4">
    <name type="scientific">Erythrobacter longus</name>
    <dbReference type="NCBI Taxonomy" id="1044"/>
    <lineage>
        <taxon>Bacteria</taxon>
        <taxon>Pseudomonadati</taxon>
        <taxon>Pseudomonadota</taxon>
        <taxon>Alphaproteobacteria</taxon>
        <taxon>Sphingomonadales</taxon>
        <taxon>Erythrobacteraceae</taxon>
        <taxon>Erythrobacter/Porphyrobacter group</taxon>
        <taxon>Erythrobacter</taxon>
    </lineage>
</organism>
<dbReference type="PROSITE" id="PS51257">
    <property type="entry name" value="PROKAR_LIPOPROTEIN"/>
    <property type="match status" value="1"/>
</dbReference>
<gene>
    <name evidence="3" type="ORF">EH31_07720</name>
</gene>
<feature type="domain" description="Glucose/Sorbosone dehydrogenase" evidence="2">
    <location>
        <begin position="47"/>
        <end position="380"/>
    </location>
</feature>
<dbReference type="EMBL" id="JMIW01000002">
    <property type="protein sequence ID" value="KEO90916.1"/>
    <property type="molecule type" value="Genomic_DNA"/>
</dbReference>
<protein>
    <submittedName>
        <fullName evidence="3">Dehydrogenase</fullName>
    </submittedName>
</protein>
<dbReference type="Gene3D" id="2.120.10.30">
    <property type="entry name" value="TolB, C-terminal domain"/>
    <property type="match status" value="1"/>
</dbReference>
<accession>A0A074M807</accession>
<dbReference type="STRING" id="1044.EH31_07720"/>
<dbReference type="InterPro" id="IPR011042">
    <property type="entry name" value="6-blade_b-propeller_TolB-like"/>
</dbReference>
<evidence type="ECO:0000259" key="2">
    <source>
        <dbReference type="Pfam" id="PF07995"/>
    </source>
</evidence>
<reference evidence="3 4" key="1">
    <citation type="submission" date="2014-04" db="EMBL/GenBank/DDBJ databases">
        <title>A comprehensive comparison of genomes of Erythrobacter spp. strains.</title>
        <authorList>
            <person name="Zheng Q."/>
        </authorList>
    </citation>
    <scope>NUCLEOTIDE SEQUENCE [LARGE SCALE GENOMIC DNA]</scope>
    <source>
        <strain evidence="3 4">DSM 6997</strain>
    </source>
</reference>
<feature type="signal peptide" evidence="1">
    <location>
        <begin position="1"/>
        <end position="19"/>
    </location>
</feature>
<dbReference type="AlphaFoldDB" id="A0A074M807"/>
<evidence type="ECO:0000313" key="3">
    <source>
        <dbReference type="EMBL" id="KEO90916.1"/>
    </source>
</evidence>
<dbReference type="OrthoDB" id="9770043at2"/>
<dbReference type="eggNOG" id="COG2133">
    <property type="taxonomic scope" value="Bacteria"/>
</dbReference>
<sequence length="384" mass="40731">MNTLSKLIIASSLPSLALASCAAAQTGESSGTGSGTEGLTITQMGEFEKPWAIEFAPGTDMLFVTEKEGVLKVMDTASGTSATVAGAPEVAFGGQGGFGDIAFLPSEAGANVDGRTIYLSWAEMGEDGDTRGAVVGKATLACPAMDNCALEGLEVIWRQAPKVEGRGHYSHRITFSPDESHMYIASGDRQKMTPAQDKTNTLGSIVRLNLDGTPAEGNPFAAEGGVTAEIWSYGHRNVLGMDWDAQGRLWDIEHGPAGGDELNLVEAGANYGWPTRSYGEHYNGDPITDHSDDDGFNKPAIWWTPVIAPGDMQFYTGDMFADWQGDALIAGLSSQAIVRVEIDGENAVEAARYPIEGRVRSLDIASDGSIWVATDEGKVLRLSM</sequence>
<dbReference type="RefSeq" id="WP_034959371.1">
    <property type="nucleotide sequence ID" value="NZ_JMIW01000002.1"/>
</dbReference>
<dbReference type="Pfam" id="PF07995">
    <property type="entry name" value="GSDH"/>
    <property type="match status" value="1"/>
</dbReference>
<dbReference type="PANTHER" id="PTHR19328">
    <property type="entry name" value="HEDGEHOG-INTERACTING PROTEIN"/>
    <property type="match status" value="1"/>
</dbReference>
<feature type="chain" id="PRO_5001699061" evidence="1">
    <location>
        <begin position="20"/>
        <end position="384"/>
    </location>
</feature>
<evidence type="ECO:0000313" key="4">
    <source>
        <dbReference type="Proteomes" id="UP000027647"/>
    </source>
</evidence>
<evidence type="ECO:0000256" key="1">
    <source>
        <dbReference type="SAM" id="SignalP"/>
    </source>
</evidence>